<dbReference type="PANTHER" id="PTHR33336">
    <property type="entry name" value="QUINOL MONOOXYGENASE YGIN-RELATED"/>
    <property type="match status" value="1"/>
</dbReference>
<dbReference type="Proteomes" id="UP000399805">
    <property type="component" value="Unassembled WGS sequence"/>
</dbReference>
<feature type="domain" description="ABM" evidence="2">
    <location>
        <begin position="19"/>
        <end position="109"/>
    </location>
</feature>
<dbReference type="AlphaFoldDB" id="A0A6I8LJG2"/>
<reference evidence="3 4" key="1">
    <citation type="submission" date="2019-09" db="EMBL/GenBank/DDBJ databases">
        <authorList>
            <person name="Leyn A S."/>
        </authorList>
    </citation>
    <scope>NUCLEOTIDE SEQUENCE [LARGE SCALE GENOMIC DNA]</scope>
    <source>
        <strain evidence="3">AA231_1</strain>
    </source>
</reference>
<evidence type="ECO:0000259" key="2">
    <source>
        <dbReference type="PROSITE" id="PS51725"/>
    </source>
</evidence>
<dbReference type="InterPro" id="IPR011008">
    <property type="entry name" value="Dimeric_a/b-barrel"/>
</dbReference>
<dbReference type="EMBL" id="CABVGP010000001">
    <property type="protein sequence ID" value="VVJ15815.1"/>
    <property type="molecule type" value="Genomic_DNA"/>
</dbReference>
<dbReference type="InterPro" id="IPR007138">
    <property type="entry name" value="ABM_dom"/>
</dbReference>
<accession>A0A6I8LJG2</accession>
<evidence type="ECO:0000256" key="1">
    <source>
        <dbReference type="SAM" id="MobiDB-lite"/>
    </source>
</evidence>
<dbReference type="PROSITE" id="PS51725">
    <property type="entry name" value="ABM"/>
    <property type="match status" value="1"/>
</dbReference>
<dbReference type="Gene3D" id="3.30.70.100">
    <property type="match status" value="1"/>
</dbReference>
<dbReference type="RefSeq" id="WP_230862334.1">
    <property type="nucleotide sequence ID" value="NZ_CABVGP010000001.1"/>
</dbReference>
<evidence type="ECO:0000313" key="4">
    <source>
        <dbReference type="Proteomes" id="UP000399805"/>
    </source>
</evidence>
<dbReference type="PANTHER" id="PTHR33336:SF15">
    <property type="entry name" value="ABM DOMAIN-CONTAINING PROTEIN"/>
    <property type="match status" value="1"/>
</dbReference>
<keyword evidence="4" id="KW-1185">Reference proteome</keyword>
<dbReference type="SUPFAM" id="SSF54909">
    <property type="entry name" value="Dimeric alpha+beta barrel"/>
    <property type="match status" value="1"/>
</dbReference>
<dbReference type="InterPro" id="IPR050744">
    <property type="entry name" value="AI-2_Isomerase_LsrG"/>
</dbReference>
<proteinExistence type="predicted"/>
<name>A0A6I8LJG2_9PSEU</name>
<dbReference type="Pfam" id="PF03992">
    <property type="entry name" value="ABM"/>
    <property type="match status" value="1"/>
</dbReference>
<organism evidence="3 4">
    <name type="scientific">Amycolatopsis camponoti</name>
    <dbReference type="NCBI Taxonomy" id="2606593"/>
    <lineage>
        <taxon>Bacteria</taxon>
        <taxon>Bacillati</taxon>
        <taxon>Actinomycetota</taxon>
        <taxon>Actinomycetes</taxon>
        <taxon>Pseudonocardiales</taxon>
        <taxon>Pseudonocardiaceae</taxon>
        <taxon>Amycolatopsis</taxon>
    </lineage>
</organism>
<protein>
    <recommendedName>
        <fullName evidence="2">ABM domain-containing protein</fullName>
    </recommendedName>
</protein>
<dbReference type="GO" id="GO:0003824">
    <property type="term" value="F:catalytic activity"/>
    <property type="evidence" value="ECO:0007669"/>
    <property type="project" value="TreeGrafter"/>
</dbReference>
<evidence type="ECO:0000313" key="3">
    <source>
        <dbReference type="EMBL" id="VVJ15815.1"/>
    </source>
</evidence>
<gene>
    <name evidence="3" type="ORF">AA23TX_00836</name>
</gene>
<sequence>MTDRRFTPEVGDDLPPGERPMIAVVRAIPGHEDRLAAAIAVLTTAVRREPGCVEFRSFRDIGDPGTFRLYEIYADTDAFRAHLETAHVAHFFTELAQHSTSDAGALTQLAELPAPGSRTVPAGHANEDDER</sequence>
<feature type="region of interest" description="Disordered" evidence="1">
    <location>
        <begin position="111"/>
        <end position="131"/>
    </location>
</feature>